<feature type="domain" description="Glycoside hydrolase family 31 N-terminal" evidence="1">
    <location>
        <begin position="57"/>
        <end position="161"/>
    </location>
</feature>
<name>A0A9W6TJG4_9STRA</name>
<dbReference type="SUPFAM" id="SSF74650">
    <property type="entry name" value="Galactose mutarotase-like"/>
    <property type="match status" value="1"/>
</dbReference>
<dbReference type="CDD" id="cd14752">
    <property type="entry name" value="GH31_N"/>
    <property type="match status" value="1"/>
</dbReference>
<dbReference type="InterPro" id="IPR011013">
    <property type="entry name" value="Gal_mutarotase_sf_dom"/>
</dbReference>
<reference evidence="2" key="1">
    <citation type="submission" date="2023-04" db="EMBL/GenBank/DDBJ databases">
        <title>Phytophthora lilii NBRC 32176.</title>
        <authorList>
            <person name="Ichikawa N."/>
            <person name="Sato H."/>
            <person name="Tonouchi N."/>
        </authorList>
    </citation>
    <scope>NUCLEOTIDE SEQUENCE</scope>
    <source>
        <strain evidence="2">NBRC 32176</strain>
    </source>
</reference>
<dbReference type="Proteomes" id="UP001165083">
    <property type="component" value="Unassembled WGS sequence"/>
</dbReference>
<dbReference type="EMBL" id="BSXW01000178">
    <property type="protein sequence ID" value="GMF13989.1"/>
    <property type="molecule type" value="Genomic_DNA"/>
</dbReference>
<dbReference type="Gene3D" id="2.60.40.1760">
    <property type="entry name" value="glycosyl hydrolase (family 31)"/>
    <property type="match status" value="1"/>
</dbReference>
<sequence length="227" mass="24254">MSKQQLRCKFIGRLQLSSLRYLALPFTGPSQYALGTSFTVSVDADATSVEVVNAGDQVWKLKRGKSCPNISIEQVASSTDRVDISGTFDDAAYANWSWTLSFSLDSDDSQTLAFNASVDGVDVTNVYLAYESPPEEAFFGLGEQTGIGNLRGWRVPIWTREGGAGRGEEAITSVLNVNPSAAGIFPGGSLLTTYTAIASPTSSLGRWIVLDGTNYVLFNLASNATSP</sequence>
<dbReference type="Pfam" id="PF13802">
    <property type="entry name" value="Gal_mutarotas_2"/>
    <property type="match status" value="1"/>
</dbReference>
<organism evidence="2 3">
    <name type="scientific">Phytophthora lilii</name>
    <dbReference type="NCBI Taxonomy" id="2077276"/>
    <lineage>
        <taxon>Eukaryota</taxon>
        <taxon>Sar</taxon>
        <taxon>Stramenopiles</taxon>
        <taxon>Oomycota</taxon>
        <taxon>Peronosporomycetes</taxon>
        <taxon>Peronosporales</taxon>
        <taxon>Peronosporaceae</taxon>
        <taxon>Phytophthora</taxon>
    </lineage>
</organism>
<proteinExistence type="predicted"/>
<protein>
    <submittedName>
        <fullName evidence="2">Unnamed protein product</fullName>
    </submittedName>
</protein>
<dbReference type="InterPro" id="IPR025887">
    <property type="entry name" value="Glyco_hydro_31_N_dom"/>
</dbReference>
<keyword evidence="3" id="KW-1185">Reference proteome</keyword>
<dbReference type="GO" id="GO:0005975">
    <property type="term" value="P:carbohydrate metabolic process"/>
    <property type="evidence" value="ECO:0007669"/>
    <property type="project" value="InterPro"/>
</dbReference>
<dbReference type="PANTHER" id="PTHR46959:SF2">
    <property type="entry name" value="SULFOQUINOVOSIDASE"/>
    <property type="match status" value="1"/>
</dbReference>
<evidence type="ECO:0000313" key="3">
    <source>
        <dbReference type="Proteomes" id="UP001165083"/>
    </source>
</evidence>
<dbReference type="GO" id="GO:0030246">
    <property type="term" value="F:carbohydrate binding"/>
    <property type="evidence" value="ECO:0007669"/>
    <property type="project" value="InterPro"/>
</dbReference>
<dbReference type="OrthoDB" id="10070917at2759"/>
<evidence type="ECO:0000259" key="1">
    <source>
        <dbReference type="Pfam" id="PF13802"/>
    </source>
</evidence>
<comment type="caution">
    <text evidence="2">The sequence shown here is derived from an EMBL/GenBank/DDBJ whole genome shotgun (WGS) entry which is preliminary data.</text>
</comment>
<dbReference type="GO" id="GO:0003824">
    <property type="term" value="F:catalytic activity"/>
    <property type="evidence" value="ECO:0007669"/>
    <property type="project" value="InterPro"/>
</dbReference>
<dbReference type="InterPro" id="IPR052990">
    <property type="entry name" value="Sulfoquinovosidase_GH31"/>
</dbReference>
<accession>A0A9W6TJG4</accession>
<gene>
    <name evidence="2" type="ORF">Plil01_000440700</name>
</gene>
<evidence type="ECO:0000313" key="2">
    <source>
        <dbReference type="EMBL" id="GMF13989.1"/>
    </source>
</evidence>
<dbReference type="PANTHER" id="PTHR46959">
    <property type="entry name" value="SULFOQUINOVOSIDASE"/>
    <property type="match status" value="1"/>
</dbReference>
<dbReference type="AlphaFoldDB" id="A0A9W6TJG4"/>